<dbReference type="InterPro" id="IPR021858">
    <property type="entry name" value="Fun_TF"/>
</dbReference>
<dbReference type="GO" id="GO:0000981">
    <property type="term" value="F:DNA-binding transcription factor activity, RNA polymerase II-specific"/>
    <property type="evidence" value="ECO:0007669"/>
    <property type="project" value="InterPro"/>
</dbReference>
<keyword evidence="7" id="KW-0472">Membrane</keyword>
<keyword evidence="5" id="KW-0804">Transcription</keyword>
<organism evidence="9 10">
    <name type="scientific">Mollisia scopiformis</name>
    <name type="common">Conifer needle endophyte fungus</name>
    <name type="synonym">Phialocephala scopiformis</name>
    <dbReference type="NCBI Taxonomy" id="149040"/>
    <lineage>
        <taxon>Eukaryota</taxon>
        <taxon>Fungi</taxon>
        <taxon>Dikarya</taxon>
        <taxon>Ascomycota</taxon>
        <taxon>Pezizomycotina</taxon>
        <taxon>Leotiomycetes</taxon>
        <taxon>Helotiales</taxon>
        <taxon>Mollisiaceae</taxon>
        <taxon>Mollisia</taxon>
    </lineage>
</organism>
<gene>
    <name evidence="9" type="ORF">LY89DRAFT_487860</name>
</gene>
<evidence type="ECO:0000256" key="2">
    <source>
        <dbReference type="ARBA" id="ARBA00022833"/>
    </source>
</evidence>
<accession>A0A194XGK7</accession>
<dbReference type="PROSITE" id="PS00463">
    <property type="entry name" value="ZN2_CY6_FUNGAL_1"/>
    <property type="match status" value="1"/>
</dbReference>
<evidence type="ECO:0000259" key="8">
    <source>
        <dbReference type="PROSITE" id="PS50048"/>
    </source>
</evidence>
<dbReference type="InterPro" id="IPR001138">
    <property type="entry name" value="Zn2Cys6_DnaBD"/>
</dbReference>
<dbReference type="CDD" id="cd00067">
    <property type="entry name" value="GAL4"/>
    <property type="match status" value="1"/>
</dbReference>
<reference evidence="9 10" key="1">
    <citation type="submission" date="2015-10" db="EMBL/GenBank/DDBJ databases">
        <title>Full genome of DAOMC 229536 Phialocephala scopiformis, a fungal endophyte of spruce producing the potent anti-insectan compound rugulosin.</title>
        <authorList>
            <consortium name="DOE Joint Genome Institute"/>
            <person name="Walker A.K."/>
            <person name="Frasz S.L."/>
            <person name="Seifert K.A."/>
            <person name="Miller J.D."/>
            <person name="Mondo S.J."/>
            <person name="Labutti K."/>
            <person name="Lipzen A."/>
            <person name="Dockter R."/>
            <person name="Kennedy M."/>
            <person name="Grigoriev I.V."/>
            <person name="Spatafora J.W."/>
        </authorList>
    </citation>
    <scope>NUCLEOTIDE SEQUENCE [LARGE SCALE GENOMIC DNA]</scope>
    <source>
        <strain evidence="9 10">CBS 120377</strain>
    </source>
</reference>
<dbReference type="Gene3D" id="4.10.240.10">
    <property type="entry name" value="Zn(2)-C6 fungal-type DNA-binding domain"/>
    <property type="match status" value="1"/>
</dbReference>
<keyword evidence="3" id="KW-0805">Transcription regulation</keyword>
<dbReference type="InParanoid" id="A0A194XGK7"/>
<keyword evidence="7" id="KW-1133">Transmembrane helix</keyword>
<dbReference type="PANTHER" id="PTHR36206:SF4">
    <property type="entry name" value="HYPOTHETICAL CONSERVED PROTEIN (EUROFUNG)-RELATED"/>
    <property type="match status" value="1"/>
</dbReference>
<keyword evidence="7" id="KW-0812">Transmembrane</keyword>
<evidence type="ECO:0000256" key="6">
    <source>
        <dbReference type="ARBA" id="ARBA00023242"/>
    </source>
</evidence>
<proteinExistence type="predicted"/>
<dbReference type="AlphaFoldDB" id="A0A194XGK7"/>
<dbReference type="Pfam" id="PF11951">
    <property type="entry name" value="Fungal_trans_2"/>
    <property type="match status" value="1"/>
</dbReference>
<dbReference type="GeneID" id="28817590"/>
<feature type="domain" description="Zn(2)-C6 fungal-type" evidence="8">
    <location>
        <begin position="18"/>
        <end position="46"/>
    </location>
</feature>
<dbReference type="Proteomes" id="UP000070700">
    <property type="component" value="Unassembled WGS sequence"/>
</dbReference>
<dbReference type="OrthoDB" id="39175at2759"/>
<dbReference type="PANTHER" id="PTHR36206">
    <property type="entry name" value="ASPERCRYPTIN BIOSYNTHESIS CLUSTER-SPECIFIC TRANSCRIPTION REGULATOR ATNN-RELATED"/>
    <property type="match status" value="1"/>
</dbReference>
<dbReference type="GO" id="GO:0003677">
    <property type="term" value="F:DNA binding"/>
    <property type="evidence" value="ECO:0007669"/>
    <property type="project" value="UniProtKB-KW"/>
</dbReference>
<evidence type="ECO:0000256" key="3">
    <source>
        <dbReference type="ARBA" id="ARBA00023015"/>
    </source>
</evidence>
<evidence type="ECO:0000256" key="5">
    <source>
        <dbReference type="ARBA" id="ARBA00023163"/>
    </source>
</evidence>
<keyword evidence="4" id="KW-0238">DNA-binding</keyword>
<dbReference type="GO" id="GO:0008270">
    <property type="term" value="F:zinc ion binding"/>
    <property type="evidence" value="ECO:0007669"/>
    <property type="project" value="InterPro"/>
</dbReference>
<keyword evidence="1" id="KW-0479">Metal-binding</keyword>
<keyword evidence="10" id="KW-1185">Reference proteome</keyword>
<dbReference type="SUPFAM" id="SSF57701">
    <property type="entry name" value="Zn2/Cys6 DNA-binding domain"/>
    <property type="match status" value="1"/>
</dbReference>
<dbReference type="InterPro" id="IPR052360">
    <property type="entry name" value="Transcr_Regulatory_Proteins"/>
</dbReference>
<evidence type="ECO:0000256" key="4">
    <source>
        <dbReference type="ARBA" id="ARBA00023125"/>
    </source>
</evidence>
<evidence type="ECO:0000313" key="10">
    <source>
        <dbReference type="Proteomes" id="UP000070700"/>
    </source>
</evidence>
<keyword evidence="2" id="KW-0862">Zinc</keyword>
<dbReference type="InterPro" id="IPR036864">
    <property type="entry name" value="Zn2-C6_fun-type_DNA-bd_sf"/>
</dbReference>
<protein>
    <recommendedName>
        <fullName evidence="8">Zn(2)-C6 fungal-type domain-containing protein</fullName>
    </recommendedName>
</protein>
<dbReference type="SMART" id="SM00066">
    <property type="entry name" value="GAL4"/>
    <property type="match status" value="1"/>
</dbReference>
<feature type="transmembrane region" description="Helical" evidence="7">
    <location>
        <begin position="178"/>
        <end position="196"/>
    </location>
</feature>
<dbReference type="RefSeq" id="XP_018073624.1">
    <property type="nucleotide sequence ID" value="XM_018207864.1"/>
</dbReference>
<evidence type="ECO:0000256" key="1">
    <source>
        <dbReference type="ARBA" id="ARBA00022723"/>
    </source>
</evidence>
<sequence>MTGVEKRKRASRPKSKGGCRTCKLRHVKCDESRPACKRCTRWGHQCDGYDDEIVAKKTTRVVYQLMPKSNAHPVVITCPSLGGIGFSHELEARYFRLYQEELSDELSAGFETILWNRVVLQACTNDSIRQLIIAIAALKKAGREPSANLASQHRKYALYEYGKALKGVQAALTLRRDGLRIVLIAALLIFVLESMFGDTKRAVTNIQTALDLINQRLLLMSHACRGPFITRGFLPPSFPDLIEEEILNSFLRLDRPAVGLLSRSKGSRPQNKMFSSKLYLEDFQIPETFSSIGEARLYYERLRFRVFPEHAFETKLKDTTSLPEGASAPAILLMELFSEITDESSAPAIRDDLARWHQAFGPLLRHSRTKEGSSTYVAAMMLQIQAAAISIPLFILNSIRESTDPAVTAARDVVQLSKALVADPRFPKTFVFEMGIIPCLWIVVILYPDFHLKREAIAVLRAMEPRVECVWDSKIVADTGDVVVEMLEKQQRQTH</sequence>
<dbReference type="KEGG" id="psco:LY89DRAFT_487860"/>
<evidence type="ECO:0000313" key="9">
    <source>
        <dbReference type="EMBL" id="KUJ19269.1"/>
    </source>
</evidence>
<dbReference type="PROSITE" id="PS50048">
    <property type="entry name" value="ZN2_CY6_FUNGAL_2"/>
    <property type="match status" value="1"/>
</dbReference>
<dbReference type="EMBL" id="KQ947411">
    <property type="protein sequence ID" value="KUJ19269.1"/>
    <property type="molecule type" value="Genomic_DNA"/>
</dbReference>
<evidence type="ECO:0000256" key="7">
    <source>
        <dbReference type="SAM" id="Phobius"/>
    </source>
</evidence>
<keyword evidence="6" id="KW-0539">Nucleus</keyword>
<name>A0A194XGK7_MOLSC</name>
<dbReference type="Pfam" id="PF00172">
    <property type="entry name" value="Zn_clus"/>
    <property type="match status" value="1"/>
</dbReference>